<keyword evidence="9" id="KW-0030">Aminoacyl-tRNA synthetase</keyword>
<dbReference type="GO" id="GO:0004813">
    <property type="term" value="F:alanine-tRNA ligase activity"/>
    <property type="evidence" value="ECO:0007669"/>
    <property type="project" value="UniProtKB-EC"/>
</dbReference>
<keyword evidence="5" id="KW-0547">Nucleotide-binding</keyword>
<dbReference type="SUPFAM" id="SSF101353">
    <property type="entry name" value="Putative anticodon-binding domain of alanyl-tRNA synthetase (AlaRS)"/>
    <property type="match status" value="1"/>
</dbReference>
<keyword evidence="3" id="KW-0820">tRNA-binding</keyword>
<keyword evidence="4" id="KW-0436">Ligase</keyword>
<dbReference type="SUPFAM" id="SSF55681">
    <property type="entry name" value="Class II aaRS and biotin synthetases"/>
    <property type="match status" value="1"/>
</dbReference>
<dbReference type="InterPro" id="IPR018164">
    <property type="entry name" value="Ala-tRNA-synth_IIc_N"/>
</dbReference>
<dbReference type="EC" id="6.1.1.7" evidence="2"/>
<dbReference type="Gene3D" id="2.40.30.130">
    <property type="match status" value="1"/>
</dbReference>
<feature type="domain" description="Alanyl-transfer RNA synthetases family profile" evidence="12">
    <location>
        <begin position="1"/>
        <end position="442"/>
    </location>
</feature>
<organism evidence="13 14">
    <name type="scientific">Candidatus Tanganyikabacteria bacterium</name>
    <dbReference type="NCBI Taxonomy" id="2961651"/>
    <lineage>
        <taxon>Bacteria</taxon>
        <taxon>Bacillati</taxon>
        <taxon>Candidatus Sericytochromatia</taxon>
        <taxon>Candidatus Tanganyikabacteria</taxon>
    </lineage>
</organism>
<name>A0A938BM74_9BACT</name>
<comment type="similarity">
    <text evidence="1">Belongs to the class-II aminoacyl-tRNA synthetase family.</text>
</comment>
<evidence type="ECO:0000256" key="6">
    <source>
        <dbReference type="ARBA" id="ARBA00022840"/>
    </source>
</evidence>
<dbReference type="InterPro" id="IPR045864">
    <property type="entry name" value="aa-tRNA-synth_II/BPL/LPL"/>
</dbReference>
<feature type="compositionally biased region" description="Basic residues" evidence="11">
    <location>
        <begin position="514"/>
        <end position="523"/>
    </location>
</feature>
<sequence>FGSYFKREAIEWAWEFLTRELGIQYGRLWVSIHEDDGEAQDVWRQHGLPTERIVRLWGDESFWDSGATGPCGPCSEIWFDRGEAESCGKADCGLRCGCDRFVELWNLVFMQFDRDQSGALTSLPTRNIDTGMGLERIAMVMQGVKSTFETDLLRPLVDHAAVLAGTSYGARPRSDVALGTVADHARAAALLLGDGVAPTNEGRGYVLRRVIRRAVRQGRLLGINEPFMGEMAAKVVDCYGHHPELPANRTRILEVLEQEERRFHEILSQGMQRFAHALHEYRGARVLPGQVAFDLLDTHGFPLDLTVDLARDHGMTVDLIEFERLLDLQRKRARNAQRPAGPLDHVRLRSTQPTAFMGHQAVRESVKVVEVFRAGDRWGVVTDRTPFHPEGGGQAADRGWLGVHRVEDVRRVGALIAHLLAAGEEPPTEGKTITAQVDEERRSGPHATTRRRISCTRRYARCSGLRFSRQALTSGRTDSASMFAFRERLRLTKSPPSKIWSTATSGATWLSAPPRRRSSKPGRPRPSNYQARDTAKRSGWWKSWASRANCATVRT</sequence>
<dbReference type="InterPro" id="IPR018165">
    <property type="entry name" value="Ala-tRNA-synth_IIc_core"/>
</dbReference>
<keyword evidence="8" id="KW-0648">Protein biosynthesis</keyword>
<dbReference type="EMBL" id="VGJX01000837">
    <property type="protein sequence ID" value="MBM3276051.1"/>
    <property type="molecule type" value="Genomic_DNA"/>
</dbReference>
<dbReference type="InterPro" id="IPR009000">
    <property type="entry name" value="Transl_B-barrel_sf"/>
</dbReference>
<dbReference type="GO" id="GO:0006419">
    <property type="term" value="P:alanyl-tRNA aminoacylation"/>
    <property type="evidence" value="ECO:0007669"/>
    <property type="project" value="InterPro"/>
</dbReference>
<feature type="non-terminal residue" evidence="13">
    <location>
        <position position="1"/>
    </location>
</feature>
<evidence type="ECO:0000259" key="12">
    <source>
        <dbReference type="PROSITE" id="PS50860"/>
    </source>
</evidence>
<evidence type="ECO:0000313" key="14">
    <source>
        <dbReference type="Proteomes" id="UP000703893"/>
    </source>
</evidence>
<dbReference type="GO" id="GO:0000049">
    <property type="term" value="F:tRNA binding"/>
    <property type="evidence" value="ECO:0007669"/>
    <property type="project" value="UniProtKB-KW"/>
</dbReference>
<dbReference type="Proteomes" id="UP000703893">
    <property type="component" value="Unassembled WGS sequence"/>
</dbReference>
<dbReference type="AlphaFoldDB" id="A0A938BM74"/>
<dbReference type="GO" id="GO:0005829">
    <property type="term" value="C:cytosol"/>
    <property type="evidence" value="ECO:0007669"/>
    <property type="project" value="TreeGrafter"/>
</dbReference>
<evidence type="ECO:0000256" key="9">
    <source>
        <dbReference type="ARBA" id="ARBA00023146"/>
    </source>
</evidence>
<dbReference type="PRINTS" id="PR00980">
    <property type="entry name" value="TRNASYNTHALA"/>
</dbReference>
<evidence type="ECO:0000256" key="1">
    <source>
        <dbReference type="ARBA" id="ARBA00008226"/>
    </source>
</evidence>
<evidence type="ECO:0000256" key="3">
    <source>
        <dbReference type="ARBA" id="ARBA00022555"/>
    </source>
</evidence>
<evidence type="ECO:0000256" key="11">
    <source>
        <dbReference type="SAM" id="MobiDB-lite"/>
    </source>
</evidence>
<accession>A0A938BM74</accession>
<protein>
    <recommendedName>
        <fullName evidence="2">alanine--tRNA ligase</fullName>
        <ecNumber evidence="2">6.1.1.7</ecNumber>
    </recommendedName>
    <alternativeName>
        <fullName evidence="10">Alanyl-tRNA synthetase</fullName>
    </alternativeName>
</protein>
<dbReference type="SUPFAM" id="SSF50447">
    <property type="entry name" value="Translation proteins"/>
    <property type="match status" value="1"/>
</dbReference>
<evidence type="ECO:0000256" key="8">
    <source>
        <dbReference type="ARBA" id="ARBA00022917"/>
    </source>
</evidence>
<evidence type="ECO:0000313" key="13">
    <source>
        <dbReference type="EMBL" id="MBM3276051.1"/>
    </source>
</evidence>
<evidence type="ECO:0000256" key="5">
    <source>
        <dbReference type="ARBA" id="ARBA00022741"/>
    </source>
</evidence>
<dbReference type="PANTHER" id="PTHR11777">
    <property type="entry name" value="ALANYL-TRNA SYNTHETASE"/>
    <property type="match status" value="1"/>
</dbReference>
<dbReference type="PANTHER" id="PTHR11777:SF9">
    <property type="entry name" value="ALANINE--TRNA LIGASE, CYTOPLASMIC"/>
    <property type="match status" value="1"/>
</dbReference>
<dbReference type="GO" id="GO:0002161">
    <property type="term" value="F:aminoacyl-tRNA deacylase activity"/>
    <property type="evidence" value="ECO:0007669"/>
    <property type="project" value="TreeGrafter"/>
</dbReference>
<evidence type="ECO:0000256" key="4">
    <source>
        <dbReference type="ARBA" id="ARBA00022598"/>
    </source>
</evidence>
<dbReference type="InterPro" id="IPR050058">
    <property type="entry name" value="Ala-tRNA_ligase"/>
</dbReference>
<dbReference type="Gene3D" id="3.30.930.10">
    <property type="entry name" value="Bira Bifunctional Protein, Domain 2"/>
    <property type="match status" value="1"/>
</dbReference>
<feature type="region of interest" description="Disordered" evidence="11">
    <location>
        <begin position="509"/>
        <end position="535"/>
    </location>
</feature>
<feature type="non-terminal residue" evidence="13">
    <location>
        <position position="555"/>
    </location>
</feature>
<keyword evidence="7" id="KW-0694">RNA-binding</keyword>
<dbReference type="InterPro" id="IPR018162">
    <property type="entry name" value="Ala-tRNA-ligase_IIc_anticod-bd"/>
</dbReference>
<keyword evidence="6" id="KW-0067">ATP-binding</keyword>
<reference evidence="13 14" key="1">
    <citation type="submission" date="2019-03" db="EMBL/GenBank/DDBJ databases">
        <title>Lake Tanganyika Metagenome-Assembled Genomes (MAGs).</title>
        <authorList>
            <person name="Tran P."/>
        </authorList>
    </citation>
    <scope>NUCLEOTIDE SEQUENCE [LARGE SCALE GENOMIC DNA]</scope>
    <source>
        <strain evidence="13">K_DeepCast_65m_m2_236</strain>
    </source>
</reference>
<evidence type="ECO:0000256" key="7">
    <source>
        <dbReference type="ARBA" id="ARBA00022884"/>
    </source>
</evidence>
<dbReference type="GO" id="GO:0005524">
    <property type="term" value="F:ATP binding"/>
    <property type="evidence" value="ECO:0007669"/>
    <property type="project" value="UniProtKB-KW"/>
</dbReference>
<evidence type="ECO:0000256" key="10">
    <source>
        <dbReference type="ARBA" id="ARBA00032577"/>
    </source>
</evidence>
<evidence type="ECO:0000256" key="2">
    <source>
        <dbReference type="ARBA" id="ARBA00013168"/>
    </source>
</evidence>
<comment type="caution">
    <text evidence="13">The sequence shown here is derived from an EMBL/GenBank/DDBJ whole genome shotgun (WGS) entry which is preliminary data.</text>
</comment>
<proteinExistence type="inferred from homology"/>
<dbReference type="InterPro" id="IPR002318">
    <property type="entry name" value="Ala-tRNA-lgiase_IIc"/>
</dbReference>
<dbReference type="Pfam" id="PF01411">
    <property type="entry name" value="tRNA-synt_2c"/>
    <property type="match status" value="1"/>
</dbReference>
<dbReference type="PROSITE" id="PS50860">
    <property type="entry name" value="AA_TRNA_LIGASE_II_ALA"/>
    <property type="match status" value="1"/>
</dbReference>
<gene>
    <name evidence="13" type="ORF">FJZ00_12940</name>
</gene>